<gene>
    <name evidence="1" type="ORF">CK5_34310</name>
</gene>
<dbReference type="EMBL" id="FP929054">
    <property type="protein sequence ID" value="CBL24617.1"/>
    <property type="molecule type" value="Genomic_DNA"/>
</dbReference>
<sequence>MWRLLYRLLLLGYAKDKKVCFYAYIIMEKYWATWSKSVPNHIQ</sequence>
<dbReference type="AlphaFoldDB" id="D4LV09"/>
<name>D4LV09_9FIRM</name>
<evidence type="ECO:0000313" key="1">
    <source>
        <dbReference type="EMBL" id="CBL24617.1"/>
    </source>
</evidence>
<keyword evidence="2" id="KW-1185">Reference proteome</keyword>
<protein>
    <submittedName>
        <fullName evidence="1">Uncharacterized protein</fullName>
    </submittedName>
</protein>
<proteinExistence type="predicted"/>
<dbReference type="PATRIC" id="fig|657314.3.peg.3326"/>
<reference evidence="1 2" key="1">
    <citation type="submission" date="2010-03" db="EMBL/GenBank/DDBJ databases">
        <title>The genome sequence of Ruminococcus obeum A2-162.</title>
        <authorList>
            <consortium name="metaHIT consortium -- http://www.metahit.eu/"/>
            <person name="Pajon A."/>
            <person name="Turner K."/>
            <person name="Parkhill J."/>
            <person name="Duncan S."/>
            <person name="Flint H."/>
        </authorList>
    </citation>
    <scope>NUCLEOTIDE SEQUENCE [LARGE SCALE GENOMIC DNA]</scope>
    <source>
        <strain evidence="1 2">A2-162</strain>
    </source>
</reference>
<organism evidence="1 2">
    <name type="scientific">Blautia obeum A2-162</name>
    <dbReference type="NCBI Taxonomy" id="657314"/>
    <lineage>
        <taxon>Bacteria</taxon>
        <taxon>Bacillati</taxon>
        <taxon>Bacillota</taxon>
        <taxon>Clostridia</taxon>
        <taxon>Lachnospirales</taxon>
        <taxon>Lachnospiraceae</taxon>
        <taxon>Blautia</taxon>
    </lineage>
</organism>
<dbReference type="HOGENOM" id="CLU_3230409_0_0_9"/>
<reference evidence="1 2" key="2">
    <citation type="submission" date="2010-03" db="EMBL/GenBank/DDBJ databases">
        <authorList>
            <person name="Pajon A."/>
        </authorList>
    </citation>
    <scope>NUCLEOTIDE SEQUENCE [LARGE SCALE GENOMIC DNA]</scope>
    <source>
        <strain evidence="1 2">A2-162</strain>
    </source>
</reference>
<evidence type="ECO:0000313" key="2">
    <source>
        <dbReference type="Proteomes" id="UP000008955"/>
    </source>
</evidence>
<dbReference type="KEGG" id="rob:CK5_34310"/>
<dbReference type="Proteomes" id="UP000008955">
    <property type="component" value="Chromosome"/>
</dbReference>
<accession>D4LV09</accession>